<evidence type="ECO:0000313" key="3">
    <source>
        <dbReference type="EMBL" id="KAJ8889655.1"/>
    </source>
</evidence>
<sequence length="149" mass="17408">MLRKLASKKTRTDITNECIKGCAQFAPALCGRYSPRIRLQSILRAHTVKPRVYIYCFASQINTMEWSNDKLLPLIDLYREKPRLWNQRDTEFKIKSKKNDDWAEIDREMECGPLAARKKMESLLSSFRGKRQKKKCKSGAGADDRYESK</sequence>
<feature type="region of interest" description="Disordered" evidence="1">
    <location>
        <begin position="127"/>
        <end position="149"/>
    </location>
</feature>
<dbReference type="Pfam" id="PF10545">
    <property type="entry name" value="MADF_DNA_bdg"/>
    <property type="match status" value="1"/>
</dbReference>
<organism evidence="3 4">
    <name type="scientific">Dryococelus australis</name>
    <dbReference type="NCBI Taxonomy" id="614101"/>
    <lineage>
        <taxon>Eukaryota</taxon>
        <taxon>Metazoa</taxon>
        <taxon>Ecdysozoa</taxon>
        <taxon>Arthropoda</taxon>
        <taxon>Hexapoda</taxon>
        <taxon>Insecta</taxon>
        <taxon>Pterygota</taxon>
        <taxon>Neoptera</taxon>
        <taxon>Polyneoptera</taxon>
        <taxon>Phasmatodea</taxon>
        <taxon>Verophasmatodea</taxon>
        <taxon>Anareolatae</taxon>
        <taxon>Phasmatidae</taxon>
        <taxon>Eurycanthinae</taxon>
        <taxon>Dryococelus</taxon>
    </lineage>
</organism>
<keyword evidence="4" id="KW-1185">Reference proteome</keyword>
<dbReference type="PANTHER" id="PTHR21505:SF15">
    <property type="entry name" value="RE18252P"/>
    <property type="match status" value="1"/>
</dbReference>
<dbReference type="Proteomes" id="UP001159363">
    <property type="component" value="Chromosome 3"/>
</dbReference>
<gene>
    <name evidence="3" type="ORF">PR048_009156</name>
</gene>
<accession>A0ABQ9HZ34</accession>
<evidence type="ECO:0000256" key="1">
    <source>
        <dbReference type="SAM" id="MobiDB-lite"/>
    </source>
</evidence>
<reference evidence="3 4" key="1">
    <citation type="submission" date="2023-02" db="EMBL/GenBank/DDBJ databases">
        <title>LHISI_Scaffold_Assembly.</title>
        <authorList>
            <person name="Stuart O.P."/>
            <person name="Cleave R."/>
            <person name="Magrath M.J.L."/>
            <person name="Mikheyev A.S."/>
        </authorList>
    </citation>
    <scope>NUCLEOTIDE SEQUENCE [LARGE SCALE GENOMIC DNA]</scope>
    <source>
        <strain evidence="3">Daus_M_001</strain>
        <tissue evidence="3">Leg muscle</tissue>
    </source>
</reference>
<dbReference type="PROSITE" id="PS51029">
    <property type="entry name" value="MADF"/>
    <property type="match status" value="1"/>
</dbReference>
<dbReference type="EMBL" id="JARBHB010000003">
    <property type="protein sequence ID" value="KAJ8889655.1"/>
    <property type="molecule type" value="Genomic_DNA"/>
</dbReference>
<dbReference type="PANTHER" id="PTHR21505">
    <property type="entry name" value="MADF DOMAIN-CONTAINING PROTEIN-RELATED"/>
    <property type="match status" value="1"/>
</dbReference>
<evidence type="ECO:0000259" key="2">
    <source>
        <dbReference type="PROSITE" id="PS51029"/>
    </source>
</evidence>
<feature type="compositionally biased region" description="Basic residues" evidence="1">
    <location>
        <begin position="128"/>
        <end position="137"/>
    </location>
</feature>
<evidence type="ECO:0000313" key="4">
    <source>
        <dbReference type="Proteomes" id="UP001159363"/>
    </source>
</evidence>
<feature type="domain" description="MADF" evidence="2">
    <location>
        <begin position="73"/>
        <end position="149"/>
    </location>
</feature>
<name>A0ABQ9HZ34_9NEOP</name>
<proteinExistence type="predicted"/>
<protein>
    <recommendedName>
        <fullName evidence="2">MADF domain-containing protein</fullName>
    </recommendedName>
</protein>
<comment type="caution">
    <text evidence="3">The sequence shown here is derived from an EMBL/GenBank/DDBJ whole genome shotgun (WGS) entry which is preliminary data.</text>
</comment>
<dbReference type="InterPro" id="IPR006578">
    <property type="entry name" value="MADF-dom"/>
</dbReference>